<protein>
    <submittedName>
        <fullName evidence="1">Uncharacterized protein</fullName>
    </submittedName>
</protein>
<dbReference type="InterPro" id="IPR058494">
    <property type="entry name" value="DUF8181"/>
</dbReference>
<accession>A0A2T9X5V3</accession>
<proteinExistence type="predicted"/>
<comment type="caution">
    <text evidence="1">The sequence shown here is derived from an EMBL/GenBank/DDBJ whole genome shotgun (WGS) entry which is preliminary data.</text>
</comment>
<organism evidence="1 2">
    <name type="scientific">Acidianus hospitalis</name>
    <dbReference type="NCBI Taxonomy" id="563177"/>
    <lineage>
        <taxon>Archaea</taxon>
        <taxon>Thermoproteota</taxon>
        <taxon>Thermoprotei</taxon>
        <taxon>Sulfolobales</taxon>
        <taxon>Sulfolobaceae</taxon>
        <taxon>Acidianus</taxon>
    </lineage>
</organism>
<reference evidence="1 2" key="1">
    <citation type="journal article" date="2015" name="Appl. Environ. Microbiol.">
        <title>Nanoarchaeota, Their Sulfolobales Host, and Nanoarchaeota Virus Distribution across Yellowstone National Park Hot Springs.</title>
        <authorList>
            <person name="Munson-McGee J.H."/>
            <person name="Field E.K."/>
            <person name="Bateson M."/>
            <person name="Rooney C."/>
            <person name="Stepanauskas R."/>
            <person name="Young M.J."/>
        </authorList>
    </citation>
    <scope>NUCLEOTIDE SEQUENCE [LARGE SCALE GENOMIC DNA]</scope>
    <source>
        <strain evidence="1">SCGC AC-742_N10</strain>
    </source>
</reference>
<name>A0A2T9X5V3_9CREN</name>
<dbReference type="Pfam" id="PF26552">
    <property type="entry name" value="DUF8181"/>
    <property type="match status" value="1"/>
</dbReference>
<sequence length="110" mass="12735">MSDSNFSIYPKIIVEFENDLDKIRATTSDDAKKLIDLAYSLSLEMDKEVKKIFDEISSNISKETQEEIDRLRKNYADEREKKISEIKEKANKNLEKAVSEVLNAIKGVYK</sequence>
<evidence type="ECO:0000313" key="2">
    <source>
        <dbReference type="Proteomes" id="UP000245638"/>
    </source>
</evidence>
<dbReference type="Gene3D" id="1.20.5.2950">
    <property type="match status" value="1"/>
</dbReference>
<gene>
    <name evidence="1" type="ORF">DDW13_04930</name>
</gene>
<evidence type="ECO:0000313" key="1">
    <source>
        <dbReference type="EMBL" id="PVU75473.1"/>
    </source>
</evidence>
<dbReference type="EMBL" id="QEFD01000141">
    <property type="protein sequence ID" value="PVU75473.1"/>
    <property type="molecule type" value="Genomic_DNA"/>
</dbReference>
<dbReference type="AlphaFoldDB" id="A0A2T9X5V3"/>
<dbReference type="Proteomes" id="UP000245638">
    <property type="component" value="Unassembled WGS sequence"/>
</dbReference>